<dbReference type="Gene3D" id="3.40.710.10">
    <property type="entry name" value="DD-peptidase/beta-lactamase superfamily"/>
    <property type="match status" value="1"/>
</dbReference>
<protein>
    <submittedName>
        <fullName evidence="3">CubicO group peptidase, beta-lactamase class C family</fullName>
    </submittedName>
</protein>
<sequence>MIQIPQKLISNDLKTAKKASYAIGVVTKEGKITEGAIYDDSHTPSVPLEKRLFEIGSTTKTFTSLLLAKLVLDDELSLDEPITSFLPEYKKALSFKDKEVTFRHLATHSSRLPREDMKTLRKILKENKENRNNIYWHYTLEHFNNFFIQHDLKKEIGRKWGYSNIGVGLLGYALSKVAGMDYEKAVTTHVLRPLGMKDTVIEPNQDQFDRYVTSYNKKGKPLPPLQFRSLHGAGAFRSTMEDMMIYLEHQMGMRESSLHDAINFTHQNQGVRVMKGMNMGLSWFIEERKWSEYPIIHHGGTTIGFHTYFGFIKELQIGVVMFSTIQLGIWRLLKMLLRLAEGVNENVAIAIFKEYGENNRNLLI</sequence>
<evidence type="ECO:0000256" key="1">
    <source>
        <dbReference type="ARBA" id="ARBA00038473"/>
    </source>
</evidence>
<evidence type="ECO:0000259" key="2">
    <source>
        <dbReference type="Pfam" id="PF00144"/>
    </source>
</evidence>
<dbReference type="SUPFAM" id="SSF56601">
    <property type="entry name" value="beta-lactamase/transpeptidase-like"/>
    <property type="match status" value="1"/>
</dbReference>
<dbReference type="OrthoDB" id="9803467at2"/>
<dbReference type="PANTHER" id="PTHR22935">
    <property type="entry name" value="PENICILLIN-BINDING PROTEIN"/>
    <property type="match status" value="1"/>
</dbReference>
<dbReference type="InterPro" id="IPR001466">
    <property type="entry name" value="Beta-lactam-related"/>
</dbReference>
<feature type="domain" description="Beta-lactamase-related" evidence="2">
    <location>
        <begin position="11"/>
        <end position="327"/>
    </location>
</feature>
<dbReference type="InterPro" id="IPR012338">
    <property type="entry name" value="Beta-lactam/transpept-like"/>
</dbReference>
<dbReference type="InterPro" id="IPR051478">
    <property type="entry name" value="Beta-lactamase-like_AB/R"/>
</dbReference>
<comment type="similarity">
    <text evidence="1">Belongs to the beta-lactamase family.</text>
</comment>
<keyword evidence="4" id="KW-1185">Reference proteome</keyword>
<dbReference type="RefSeq" id="WP_089739065.1">
    <property type="nucleotide sequence ID" value="NZ_FOGL01000002.1"/>
</dbReference>
<proteinExistence type="inferred from homology"/>
<dbReference type="EMBL" id="FOGL01000002">
    <property type="protein sequence ID" value="SER25508.1"/>
    <property type="molecule type" value="Genomic_DNA"/>
</dbReference>
<dbReference type="AlphaFoldDB" id="A0A1H9MPE4"/>
<organism evidence="3 4">
    <name type="scientific">Gracilibacillus ureilyticus</name>
    <dbReference type="NCBI Taxonomy" id="531814"/>
    <lineage>
        <taxon>Bacteria</taxon>
        <taxon>Bacillati</taxon>
        <taxon>Bacillota</taxon>
        <taxon>Bacilli</taxon>
        <taxon>Bacillales</taxon>
        <taxon>Bacillaceae</taxon>
        <taxon>Gracilibacillus</taxon>
    </lineage>
</organism>
<evidence type="ECO:0000313" key="3">
    <source>
        <dbReference type="EMBL" id="SER25508.1"/>
    </source>
</evidence>
<dbReference type="Proteomes" id="UP000199687">
    <property type="component" value="Unassembled WGS sequence"/>
</dbReference>
<accession>A0A1H9MPE4</accession>
<reference evidence="3 4" key="1">
    <citation type="submission" date="2016-10" db="EMBL/GenBank/DDBJ databases">
        <authorList>
            <person name="de Groot N.N."/>
        </authorList>
    </citation>
    <scope>NUCLEOTIDE SEQUENCE [LARGE SCALE GENOMIC DNA]</scope>
    <source>
        <strain evidence="3 4">CGMCC 1.7727</strain>
    </source>
</reference>
<gene>
    <name evidence="3" type="ORF">SAMN04487944_10290</name>
</gene>
<dbReference type="Pfam" id="PF00144">
    <property type="entry name" value="Beta-lactamase"/>
    <property type="match status" value="1"/>
</dbReference>
<dbReference type="STRING" id="531814.SAMN04487944_10290"/>
<name>A0A1H9MPE4_9BACI</name>
<evidence type="ECO:0000313" key="4">
    <source>
        <dbReference type="Proteomes" id="UP000199687"/>
    </source>
</evidence>
<dbReference type="PANTHER" id="PTHR22935:SF95">
    <property type="entry name" value="BETA-LACTAMASE-LIKE 1-RELATED"/>
    <property type="match status" value="1"/>
</dbReference>